<reference evidence="1" key="1">
    <citation type="submission" date="2022-09" db="EMBL/GenBank/DDBJ databases">
        <title>Rhodovastum sp. nov. RN2-1 isolated from soil in Seongnam, South Korea.</title>
        <authorList>
            <person name="Le N.T."/>
        </authorList>
    </citation>
    <scope>NUCLEOTIDE SEQUENCE</scope>
    <source>
        <strain evidence="1">RN2-1</strain>
    </source>
</reference>
<dbReference type="AlphaFoldDB" id="A0AA41YVP3"/>
<sequence>MTIVTFPSLPMPNGLQRLPSSATLRLMAATQSSESPFDGSVQTIAMPGAKWHAVLTWPPMPPDVWRVLQAFVTRLGGRAGRFRYTHPMTWRRSPTPVLSLGAPVVSGGGQSGATLVTAGWTASTALFKAGDFCSFVDPAGRDRLHQVLADVSSNGSGAATLSIAPPLRTPPASGVAIECAAPKAVWMLASDDQGDFGQMAASGGARASVSLEIIEALV</sequence>
<dbReference type="Proteomes" id="UP001165679">
    <property type="component" value="Unassembled WGS sequence"/>
</dbReference>
<reference evidence="1" key="2">
    <citation type="submission" date="2022-10" db="EMBL/GenBank/DDBJ databases">
        <authorList>
            <person name="Trinh H.N."/>
        </authorList>
    </citation>
    <scope>NUCLEOTIDE SEQUENCE</scope>
    <source>
        <strain evidence="1">RN2-1</strain>
    </source>
</reference>
<dbReference type="RefSeq" id="WP_264716313.1">
    <property type="nucleotide sequence ID" value="NZ_JAPDNT010000036.1"/>
</dbReference>
<accession>A0AA41YVP3</accession>
<evidence type="ECO:0000313" key="2">
    <source>
        <dbReference type="Proteomes" id="UP001165679"/>
    </source>
</evidence>
<comment type="caution">
    <text evidence="1">The sequence shown here is derived from an EMBL/GenBank/DDBJ whole genome shotgun (WGS) entry which is preliminary data.</text>
</comment>
<name>A0AA41YVP3_9PROT</name>
<dbReference type="EMBL" id="JAPDNT010000036">
    <property type="protein sequence ID" value="MCW3477368.1"/>
    <property type="molecule type" value="Genomic_DNA"/>
</dbReference>
<gene>
    <name evidence="1" type="ORF">OL599_22625</name>
</gene>
<evidence type="ECO:0000313" key="1">
    <source>
        <dbReference type="EMBL" id="MCW3477368.1"/>
    </source>
</evidence>
<keyword evidence="2" id="KW-1185">Reference proteome</keyword>
<proteinExistence type="predicted"/>
<protein>
    <submittedName>
        <fullName evidence="1">Uncharacterized protein</fullName>
    </submittedName>
</protein>
<organism evidence="1 2">
    <name type="scientific">Limobrevibacterium gyesilva</name>
    <dbReference type="NCBI Taxonomy" id="2991712"/>
    <lineage>
        <taxon>Bacteria</taxon>
        <taxon>Pseudomonadati</taxon>
        <taxon>Pseudomonadota</taxon>
        <taxon>Alphaproteobacteria</taxon>
        <taxon>Acetobacterales</taxon>
        <taxon>Acetobacteraceae</taxon>
        <taxon>Limobrevibacterium</taxon>
    </lineage>
</organism>